<evidence type="ECO:0000256" key="1">
    <source>
        <dbReference type="SAM" id="SignalP"/>
    </source>
</evidence>
<reference evidence="3" key="1">
    <citation type="journal article" date="2015" name="ISME J.">
        <title>Draft Genome Sequence of Streptomyces incarnatus NRRL8089, which Produces the Nucleoside Antibiotic Sinefungin.</title>
        <authorList>
            <person name="Oshima K."/>
            <person name="Hattori M."/>
            <person name="Shimizu H."/>
            <person name="Fukuda K."/>
            <person name="Nemoto M."/>
            <person name="Inagaki K."/>
            <person name="Tamura T."/>
        </authorList>
    </citation>
    <scope>NUCLEOTIDE SEQUENCE</scope>
    <source>
        <strain evidence="3">FACHB-1375</strain>
    </source>
</reference>
<dbReference type="AlphaFoldDB" id="A0A926ZMF2"/>
<dbReference type="Pfam" id="PF05860">
    <property type="entry name" value="TPS"/>
    <property type="match status" value="1"/>
</dbReference>
<protein>
    <submittedName>
        <fullName evidence="3">S-layer family protein</fullName>
    </submittedName>
</protein>
<feature type="chain" id="PRO_5037870923" evidence="1">
    <location>
        <begin position="24"/>
        <end position="982"/>
    </location>
</feature>
<dbReference type="InterPro" id="IPR011050">
    <property type="entry name" value="Pectin_lyase_fold/virulence"/>
</dbReference>
<feature type="signal peptide" evidence="1">
    <location>
        <begin position="1"/>
        <end position="23"/>
    </location>
</feature>
<dbReference type="EMBL" id="JACJPW010000158">
    <property type="protein sequence ID" value="MBD2186006.1"/>
    <property type="molecule type" value="Genomic_DNA"/>
</dbReference>
<dbReference type="NCBIfam" id="TIGR01901">
    <property type="entry name" value="adhes_NPXG"/>
    <property type="match status" value="1"/>
</dbReference>
<dbReference type="SMART" id="SM00912">
    <property type="entry name" value="Haemagg_act"/>
    <property type="match status" value="1"/>
</dbReference>
<keyword evidence="4" id="KW-1185">Reference proteome</keyword>
<sequence>MKKCSFLFWPALFSFWMCPLAQHAIGQIVPDATLPVNSTVTPQGNTNLIEGGTAAGSNLFHSFREFSVPTGTEVLFNNKLDIQNIFTRVTGNSISNIDGLIRANGVANLFLLNPNGIIFGPNAQLNIGGSFFASTANTIKFADRIEFSTTNTQTPLLSVNVPVGLQYGANPGEIRVQGKGQEFGTTGTKESFDRSLNPLEVRDGNTLALVGGNVIIDGGILQSAGGRVELGGLAGEGTVGVNTDVETFNQTSLQFPDSGDSGIGVSPVPLANVSIINKSGINAIGDRGGSITISGRNIDISGNSLLTAGIGKGLGTTETIAGDISLNAIAALTIASSTIENNLNPDAIGNSGNININTESLTVTEGSLLSSTTFGQGNGGNITIIASDRITFNGTGNNGASSQAASTVKDEAVGNAGDINITTKSLHITEGALLNVSTFGKGNAGKITIVASDTVSFDGQNSEGASSQATSSVEENGFGDGGSINITTNSLQLTGGAVLNASTLGQGKAGDITIIASDTVSFDGVNSNGGPGGVASTVGTKETNAVGAGGNINITAKSVSVTGGAILGASTFAQGKAGNINIIASDSVSFDGTGSIGSPGGALSTVEENAVGEGGNINITTNSLSVRGGATLGVTTFAKGNAGNVTIVASDRVSLDGKASDSSPTTVVSTAENSAVGNGGSIDIVTGYLSITNGASLNSTSLGNGTAGNITVAADSIYMENRAEISTETVGGDITTQNQASIELQSSSLILRQNSRITTNAQGNNIIGGNIAIDTDTLVALENSDISANSLDDRGGTVTINAQGIFGAQSRTTEELQTLLNTNDTNLLDPALLSTSDITATGADSSLSGTVTVNTPDVNPSAGLIELPGNLIDATALVTSSCRRGNSPRSQFTVIGRGGLPPSPLQALESQASWIDLRLTPGQGSGGVGQWGKKEPSLTNGIVEATGWRSDPDGKVVLTANTANVTPHSTALAHPNCQTSQN</sequence>
<dbReference type="InterPro" id="IPR012334">
    <property type="entry name" value="Pectin_lyas_fold"/>
</dbReference>
<keyword evidence="1" id="KW-0732">Signal</keyword>
<gene>
    <name evidence="3" type="ORF">H6G03_33940</name>
</gene>
<reference evidence="3" key="2">
    <citation type="submission" date="2020-08" db="EMBL/GenBank/DDBJ databases">
        <authorList>
            <person name="Chen M."/>
            <person name="Teng W."/>
            <person name="Zhao L."/>
            <person name="Hu C."/>
            <person name="Zhou Y."/>
            <person name="Han B."/>
            <person name="Song L."/>
            <person name="Shu W."/>
        </authorList>
    </citation>
    <scope>NUCLEOTIDE SEQUENCE</scope>
    <source>
        <strain evidence="3">FACHB-1375</strain>
    </source>
</reference>
<comment type="caution">
    <text evidence="3">The sequence shown here is derived from an EMBL/GenBank/DDBJ whole genome shotgun (WGS) entry which is preliminary data.</text>
</comment>
<dbReference type="SUPFAM" id="SSF51126">
    <property type="entry name" value="Pectin lyase-like"/>
    <property type="match status" value="4"/>
</dbReference>
<dbReference type="RefSeq" id="WP_190474893.1">
    <property type="nucleotide sequence ID" value="NZ_JACJPW010000158.1"/>
</dbReference>
<evidence type="ECO:0000259" key="2">
    <source>
        <dbReference type="SMART" id="SM00912"/>
    </source>
</evidence>
<evidence type="ECO:0000313" key="3">
    <source>
        <dbReference type="EMBL" id="MBD2186006.1"/>
    </source>
</evidence>
<organism evidence="3 4">
    <name type="scientific">Aerosakkonema funiforme FACHB-1375</name>
    <dbReference type="NCBI Taxonomy" id="2949571"/>
    <lineage>
        <taxon>Bacteria</taxon>
        <taxon>Bacillati</taxon>
        <taxon>Cyanobacteriota</taxon>
        <taxon>Cyanophyceae</taxon>
        <taxon>Oscillatoriophycideae</taxon>
        <taxon>Aerosakkonematales</taxon>
        <taxon>Aerosakkonemataceae</taxon>
        <taxon>Aerosakkonema</taxon>
    </lineage>
</organism>
<dbReference type="Gene3D" id="2.160.20.10">
    <property type="entry name" value="Single-stranded right-handed beta-helix, Pectin lyase-like"/>
    <property type="match status" value="3"/>
</dbReference>
<proteinExistence type="predicted"/>
<feature type="domain" description="Filamentous haemagglutinin FhaB/tRNA nuclease CdiA-like TPS" evidence="2">
    <location>
        <begin position="31"/>
        <end position="142"/>
    </location>
</feature>
<evidence type="ECO:0000313" key="4">
    <source>
        <dbReference type="Proteomes" id="UP000641646"/>
    </source>
</evidence>
<accession>A0A926ZMF2</accession>
<dbReference type="InterPro" id="IPR008638">
    <property type="entry name" value="FhaB/CdiA-like_TPS"/>
</dbReference>
<dbReference type="Proteomes" id="UP000641646">
    <property type="component" value="Unassembled WGS sequence"/>
</dbReference>
<name>A0A926ZMF2_9CYAN</name>